<sequence length="306" mass="33589">MSFIKIKHKRPYPAILPSRPELSQEGQTILITGGGAGIGYAISKAFAQAGAAKIVIVGRRLDVLKHATVKIKQEVPEFTGRLSALKCDVSDLKSTEELWNVLHAENIIIDVLVLNAAVIQTTGPLIGTDLQQIWDEFNANVRGTIDFAQRFFKQSEVNPNGHRKALINISSFSAYDFEVPGFKPNYNLTKNASTLAIQQIARDVPVQKAQIISFHPGAIHTDAARAAGYTGDSLPWDDEDLPGAFAVWCTSSEAQFLHGRFVWSCWDVEEMIRGEVGVKVAQDQYFLQIGVNGLEGTQPQSKAIKT</sequence>
<evidence type="ECO:0000256" key="2">
    <source>
        <dbReference type="ARBA" id="ARBA00023002"/>
    </source>
</evidence>
<dbReference type="HOGENOM" id="CLU_010194_8_2_1"/>
<dbReference type="PANTHER" id="PTHR42901:SF1">
    <property type="entry name" value="ALCOHOL DEHYDROGENASE"/>
    <property type="match status" value="1"/>
</dbReference>
<dbReference type="eggNOG" id="KOG1205">
    <property type="taxonomic scope" value="Eukaryota"/>
</dbReference>
<keyword evidence="4" id="KW-1185">Reference proteome</keyword>
<dbReference type="Pfam" id="PF00106">
    <property type="entry name" value="adh_short"/>
    <property type="match status" value="1"/>
</dbReference>
<evidence type="ECO:0000313" key="3">
    <source>
        <dbReference type="EMBL" id="ETN45907.1"/>
    </source>
</evidence>
<dbReference type="Proteomes" id="UP000030752">
    <property type="component" value="Unassembled WGS sequence"/>
</dbReference>
<dbReference type="InterPro" id="IPR002347">
    <property type="entry name" value="SDR_fam"/>
</dbReference>
<dbReference type="PANTHER" id="PTHR42901">
    <property type="entry name" value="ALCOHOL DEHYDROGENASE"/>
    <property type="match status" value="1"/>
</dbReference>
<gene>
    <name evidence="3" type="ORF">HMPREF1541_00088</name>
</gene>
<dbReference type="OrthoDB" id="1933717at2759"/>
<dbReference type="VEuPathDB" id="FungiDB:HMPREF1541_00088"/>
<dbReference type="Gene3D" id="3.40.50.720">
    <property type="entry name" value="NAD(P)-binding Rossmann-like Domain"/>
    <property type="match status" value="1"/>
</dbReference>
<name>W2SB43_CYPE1</name>
<dbReference type="PRINTS" id="PR00081">
    <property type="entry name" value="GDHRDH"/>
</dbReference>
<protein>
    <submittedName>
        <fullName evidence="3">Uncharacterized protein</fullName>
    </submittedName>
</protein>
<comment type="similarity">
    <text evidence="1">Belongs to the short-chain dehydrogenases/reductases (SDR) family.</text>
</comment>
<keyword evidence="2" id="KW-0560">Oxidoreductase</keyword>
<dbReference type="SUPFAM" id="SSF51735">
    <property type="entry name" value="NAD(P)-binding Rossmann-fold domains"/>
    <property type="match status" value="1"/>
</dbReference>
<accession>W2SB43</accession>
<dbReference type="RefSeq" id="XP_008710619.1">
    <property type="nucleotide sequence ID" value="XM_008712397.1"/>
</dbReference>
<dbReference type="GeneID" id="19967427"/>
<evidence type="ECO:0000256" key="1">
    <source>
        <dbReference type="ARBA" id="ARBA00006484"/>
    </source>
</evidence>
<proteinExistence type="inferred from homology"/>
<dbReference type="EMBL" id="KB822711">
    <property type="protein sequence ID" value="ETN45907.1"/>
    <property type="molecule type" value="Genomic_DNA"/>
</dbReference>
<dbReference type="InterPro" id="IPR036291">
    <property type="entry name" value="NAD(P)-bd_dom_sf"/>
</dbReference>
<reference evidence="3 4" key="1">
    <citation type="submission" date="2013-03" db="EMBL/GenBank/DDBJ databases">
        <title>The Genome Sequence of Phialophora europaea CBS 101466.</title>
        <authorList>
            <consortium name="The Broad Institute Genomics Platform"/>
            <person name="Cuomo C."/>
            <person name="de Hoog S."/>
            <person name="Gorbushina A."/>
            <person name="Walker B."/>
            <person name="Young S.K."/>
            <person name="Zeng Q."/>
            <person name="Gargeya S."/>
            <person name="Fitzgerald M."/>
            <person name="Haas B."/>
            <person name="Abouelleil A."/>
            <person name="Allen A.W."/>
            <person name="Alvarado L."/>
            <person name="Arachchi H.M."/>
            <person name="Berlin A.M."/>
            <person name="Chapman S.B."/>
            <person name="Gainer-Dewar J."/>
            <person name="Goldberg J."/>
            <person name="Griggs A."/>
            <person name="Gujja S."/>
            <person name="Hansen M."/>
            <person name="Howarth C."/>
            <person name="Imamovic A."/>
            <person name="Ireland A."/>
            <person name="Larimer J."/>
            <person name="McCowan C."/>
            <person name="Murphy C."/>
            <person name="Pearson M."/>
            <person name="Poon T.W."/>
            <person name="Priest M."/>
            <person name="Roberts A."/>
            <person name="Saif S."/>
            <person name="Shea T."/>
            <person name="Sisk P."/>
            <person name="Sykes S."/>
            <person name="Wortman J."/>
            <person name="Nusbaum C."/>
            <person name="Birren B."/>
        </authorList>
    </citation>
    <scope>NUCLEOTIDE SEQUENCE [LARGE SCALE GENOMIC DNA]</scope>
    <source>
        <strain evidence="3 4">CBS 101466</strain>
    </source>
</reference>
<organism evidence="3 4">
    <name type="scientific">Cyphellophora europaea (strain CBS 101466)</name>
    <name type="common">Phialophora europaea</name>
    <dbReference type="NCBI Taxonomy" id="1220924"/>
    <lineage>
        <taxon>Eukaryota</taxon>
        <taxon>Fungi</taxon>
        <taxon>Dikarya</taxon>
        <taxon>Ascomycota</taxon>
        <taxon>Pezizomycotina</taxon>
        <taxon>Eurotiomycetes</taxon>
        <taxon>Chaetothyriomycetidae</taxon>
        <taxon>Chaetothyriales</taxon>
        <taxon>Cyphellophoraceae</taxon>
        <taxon>Cyphellophora</taxon>
    </lineage>
</organism>
<evidence type="ECO:0000313" key="4">
    <source>
        <dbReference type="Proteomes" id="UP000030752"/>
    </source>
</evidence>
<dbReference type="AlphaFoldDB" id="W2SB43"/>
<dbReference type="InParanoid" id="W2SB43"/>
<dbReference type="STRING" id="1220924.W2SB43"/>
<dbReference type="GO" id="GO:0016491">
    <property type="term" value="F:oxidoreductase activity"/>
    <property type="evidence" value="ECO:0007669"/>
    <property type="project" value="UniProtKB-KW"/>
</dbReference>